<dbReference type="RefSeq" id="WP_018950655.1">
    <property type="nucleotide sequence ID" value="NZ_CP011367.1"/>
</dbReference>
<dbReference type="AlphaFoldDB" id="A0A0G3G4D3"/>
<dbReference type="InterPro" id="IPR011051">
    <property type="entry name" value="RmlC_Cupin_sf"/>
</dbReference>
<evidence type="ECO:0000259" key="1">
    <source>
        <dbReference type="Pfam" id="PF07883"/>
    </source>
</evidence>
<name>A0A0G3G4D3_9GAMM</name>
<dbReference type="Pfam" id="PF07883">
    <property type="entry name" value="Cupin_2"/>
    <property type="match status" value="1"/>
</dbReference>
<proteinExistence type="predicted"/>
<organism evidence="2 3">
    <name type="scientific">Thioalkalivibrio versutus</name>
    <dbReference type="NCBI Taxonomy" id="106634"/>
    <lineage>
        <taxon>Bacteria</taxon>
        <taxon>Pseudomonadati</taxon>
        <taxon>Pseudomonadota</taxon>
        <taxon>Gammaproteobacteria</taxon>
        <taxon>Chromatiales</taxon>
        <taxon>Ectothiorhodospiraceae</taxon>
        <taxon>Thioalkalivibrio</taxon>
    </lineage>
</organism>
<dbReference type="Gene3D" id="2.60.120.10">
    <property type="entry name" value="Jelly Rolls"/>
    <property type="match status" value="1"/>
</dbReference>
<sequence>MHIARSEVPEVFSAPGAVARQVLAFGDASGYTQMTGEYFSLETGTDITPLLRGLKEDLCQSPHWGYMIQGRLIMTYRDGSEETVSAGDLFYWPPGHTLRVEEDAEIILFSPQHEHCETLNHLKKQLDS</sequence>
<dbReference type="EMBL" id="CP011367">
    <property type="protein sequence ID" value="AKJ94377.1"/>
    <property type="molecule type" value="Genomic_DNA"/>
</dbReference>
<gene>
    <name evidence="2" type="ORF">TVD_02855</name>
</gene>
<reference evidence="2 3" key="1">
    <citation type="submission" date="2015-04" db="EMBL/GenBank/DDBJ databases">
        <title>Complete Sequence for the Genome of the Thioalkalivibrio versutus D301.</title>
        <authorList>
            <person name="Mu T."/>
            <person name="Zhou J."/>
            <person name="Xu X."/>
        </authorList>
    </citation>
    <scope>NUCLEOTIDE SEQUENCE [LARGE SCALE GENOMIC DNA]</scope>
    <source>
        <strain evidence="2 3">D301</strain>
    </source>
</reference>
<dbReference type="SUPFAM" id="SSF51182">
    <property type="entry name" value="RmlC-like cupins"/>
    <property type="match status" value="1"/>
</dbReference>
<accession>A0A0G3G4D3</accession>
<dbReference type="InterPro" id="IPR014710">
    <property type="entry name" value="RmlC-like_jellyroll"/>
</dbReference>
<evidence type="ECO:0000313" key="2">
    <source>
        <dbReference type="EMBL" id="AKJ94377.1"/>
    </source>
</evidence>
<keyword evidence="3" id="KW-1185">Reference proteome</keyword>
<dbReference type="STRING" id="106634.TVD_02855"/>
<dbReference type="PATRIC" id="fig|106634.4.peg.578"/>
<dbReference type="Proteomes" id="UP000064201">
    <property type="component" value="Chromosome"/>
</dbReference>
<evidence type="ECO:0000313" key="3">
    <source>
        <dbReference type="Proteomes" id="UP000064201"/>
    </source>
</evidence>
<dbReference type="InterPro" id="IPR013096">
    <property type="entry name" value="Cupin_2"/>
</dbReference>
<dbReference type="KEGG" id="tvr:TVD_02855"/>
<dbReference type="OrthoDB" id="1119958at2"/>
<protein>
    <recommendedName>
        <fullName evidence="1">Cupin type-2 domain-containing protein</fullName>
    </recommendedName>
</protein>
<feature type="domain" description="Cupin type-2" evidence="1">
    <location>
        <begin position="63"/>
        <end position="102"/>
    </location>
</feature>